<dbReference type="GO" id="GO:0022857">
    <property type="term" value="F:transmembrane transporter activity"/>
    <property type="evidence" value="ECO:0007669"/>
    <property type="project" value="InterPro"/>
</dbReference>
<accession>A0A4R4ZND5</accession>
<keyword evidence="9" id="KW-1185">Reference proteome</keyword>
<feature type="domain" description="Major facilitator superfamily (MFS) profile" evidence="7">
    <location>
        <begin position="4"/>
        <end position="376"/>
    </location>
</feature>
<evidence type="ECO:0000313" key="9">
    <source>
        <dbReference type="Proteomes" id="UP000295124"/>
    </source>
</evidence>
<evidence type="ECO:0000256" key="1">
    <source>
        <dbReference type="ARBA" id="ARBA00004651"/>
    </source>
</evidence>
<feature type="transmembrane region" description="Helical" evidence="6">
    <location>
        <begin position="201"/>
        <end position="222"/>
    </location>
</feature>
<comment type="caution">
    <text evidence="8">The sequence shown here is derived from an EMBL/GenBank/DDBJ whole genome shotgun (WGS) entry which is preliminary data.</text>
</comment>
<dbReference type="EMBL" id="SMKX01000031">
    <property type="protein sequence ID" value="TDD59810.1"/>
    <property type="molecule type" value="Genomic_DNA"/>
</dbReference>
<organism evidence="8 9">
    <name type="scientific">Kribbella antibiotica</name>
    <dbReference type="NCBI Taxonomy" id="190195"/>
    <lineage>
        <taxon>Bacteria</taxon>
        <taxon>Bacillati</taxon>
        <taxon>Actinomycetota</taxon>
        <taxon>Actinomycetes</taxon>
        <taxon>Propionibacteriales</taxon>
        <taxon>Kribbellaceae</taxon>
        <taxon>Kribbella</taxon>
    </lineage>
</organism>
<dbReference type="InterPro" id="IPR036259">
    <property type="entry name" value="MFS_trans_sf"/>
</dbReference>
<evidence type="ECO:0000256" key="2">
    <source>
        <dbReference type="ARBA" id="ARBA00022475"/>
    </source>
</evidence>
<dbReference type="Proteomes" id="UP000295124">
    <property type="component" value="Unassembled WGS sequence"/>
</dbReference>
<evidence type="ECO:0000313" key="8">
    <source>
        <dbReference type="EMBL" id="TDD59810.1"/>
    </source>
</evidence>
<dbReference type="AlphaFoldDB" id="A0A4R4ZND5"/>
<feature type="transmembrane region" description="Helical" evidence="6">
    <location>
        <begin position="154"/>
        <end position="173"/>
    </location>
</feature>
<evidence type="ECO:0000259" key="7">
    <source>
        <dbReference type="PROSITE" id="PS50850"/>
    </source>
</evidence>
<keyword evidence="3 6" id="KW-0812">Transmembrane</keyword>
<feature type="transmembrane region" description="Helical" evidence="6">
    <location>
        <begin position="234"/>
        <end position="253"/>
    </location>
</feature>
<dbReference type="PANTHER" id="PTHR43124">
    <property type="entry name" value="PURINE EFFLUX PUMP PBUE"/>
    <property type="match status" value="1"/>
</dbReference>
<dbReference type="PROSITE" id="PS50850">
    <property type="entry name" value="MFS"/>
    <property type="match status" value="1"/>
</dbReference>
<evidence type="ECO:0000256" key="5">
    <source>
        <dbReference type="ARBA" id="ARBA00023136"/>
    </source>
</evidence>
<feature type="transmembrane region" description="Helical" evidence="6">
    <location>
        <begin position="39"/>
        <end position="58"/>
    </location>
</feature>
<dbReference type="InterPro" id="IPR050189">
    <property type="entry name" value="MFS_Efflux_Transporters"/>
</dbReference>
<dbReference type="CDD" id="cd17324">
    <property type="entry name" value="MFS_NepI_like"/>
    <property type="match status" value="1"/>
</dbReference>
<feature type="transmembrane region" description="Helical" evidence="6">
    <location>
        <begin position="288"/>
        <end position="306"/>
    </location>
</feature>
<feature type="transmembrane region" description="Helical" evidence="6">
    <location>
        <begin position="313"/>
        <end position="332"/>
    </location>
</feature>
<evidence type="ECO:0000256" key="3">
    <source>
        <dbReference type="ARBA" id="ARBA00022692"/>
    </source>
</evidence>
<comment type="subcellular location">
    <subcellularLocation>
        <location evidence="1">Cell membrane</location>
        <topology evidence="1">Multi-pass membrane protein</topology>
    </subcellularLocation>
</comment>
<dbReference type="InterPro" id="IPR011701">
    <property type="entry name" value="MFS"/>
</dbReference>
<name>A0A4R4ZND5_9ACTN</name>
<keyword evidence="2" id="KW-1003">Cell membrane</keyword>
<evidence type="ECO:0000256" key="4">
    <source>
        <dbReference type="ARBA" id="ARBA00022989"/>
    </source>
</evidence>
<feature type="transmembrane region" description="Helical" evidence="6">
    <location>
        <begin position="70"/>
        <end position="89"/>
    </location>
</feature>
<dbReference type="PANTHER" id="PTHR43124:SF10">
    <property type="entry name" value="PURINE EFFLUX PUMP PBUE"/>
    <property type="match status" value="1"/>
</dbReference>
<feature type="transmembrane region" description="Helical" evidence="6">
    <location>
        <begin position="95"/>
        <end position="116"/>
    </location>
</feature>
<dbReference type="OrthoDB" id="9814237at2"/>
<dbReference type="SUPFAM" id="SSF103473">
    <property type="entry name" value="MFS general substrate transporter"/>
    <property type="match status" value="1"/>
</dbReference>
<dbReference type="GO" id="GO:0005886">
    <property type="term" value="C:plasma membrane"/>
    <property type="evidence" value="ECO:0007669"/>
    <property type="project" value="UniProtKB-SubCell"/>
</dbReference>
<gene>
    <name evidence="8" type="ORF">E1263_13605</name>
</gene>
<keyword evidence="4 6" id="KW-1133">Transmembrane helix</keyword>
<feature type="transmembrane region" description="Helical" evidence="6">
    <location>
        <begin position="352"/>
        <end position="373"/>
    </location>
</feature>
<sequence>MSARIYLLGAGAFAVGTSAYVVSGVLPDVSSELHVSLTAAGQLATAFSLAYAVGAPILATLTGRWERRTLLIAALVLAAVGNLIAALATNYPVLMVGRVVAAFGAAAYTPAATLFATGLLPPEERGRAVAVVFGGLTFALVLGVPAGSFLGPTLGYKGVFALIAAVAVLVALVERTALPKVLAPPVVSLRERFAGLADRRVQIVLAMSVLGVLGAFSVYIYIVPLLKETAGLTGNVTGVLLLVYGVGAVVGNLLGGRATDRFGSIRTLIVLLIGIILAVSTLDLTARSVPGAAIALFVWGMFTWAFNPPIQNLLLELGGGLLIALNASAIYLGAGLSAVVGGLVIQVAGLRYLPPLAAVLSLIVLVLALTLTLRRDPGLEDIEALEHVEEDAVAASPSS</sequence>
<proteinExistence type="predicted"/>
<feature type="transmembrane region" description="Helical" evidence="6">
    <location>
        <begin position="128"/>
        <end position="148"/>
    </location>
</feature>
<feature type="transmembrane region" description="Helical" evidence="6">
    <location>
        <begin position="265"/>
        <end position="282"/>
    </location>
</feature>
<dbReference type="RefSeq" id="WP_132167638.1">
    <property type="nucleotide sequence ID" value="NZ_SMKX01000031.1"/>
</dbReference>
<evidence type="ECO:0000256" key="6">
    <source>
        <dbReference type="SAM" id="Phobius"/>
    </source>
</evidence>
<reference evidence="8 9" key="1">
    <citation type="submission" date="2019-03" db="EMBL/GenBank/DDBJ databases">
        <title>Draft genome sequences of novel Actinobacteria.</title>
        <authorList>
            <person name="Sahin N."/>
            <person name="Ay H."/>
            <person name="Saygin H."/>
        </authorList>
    </citation>
    <scope>NUCLEOTIDE SEQUENCE [LARGE SCALE GENOMIC DNA]</scope>
    <source>
        <strain evidence="8 9">JCM 13523</strain>
    </source>
</reference>
<dbReference type="Pfam" id="PF07690">
    <property type="entry name" value="MFS_1"/>
    <property type="match status" value="1"/>
</dbReference>
<protein>
    <submittedName>
        <fullName evidence="8">MFS transporter</fullName>
    </submittedName>
</protein>
<dbReference type="Gene3D" id="1.20.1250.20">
    <property type="entry name" value="MFS general substrate transporter like domains"/>
    <property type="match status" value="2"/>
</dbReference>
<keyword evidence="5 6" id="KW-0472">Membrane</keyword>
<dbReference type="InterPro" id="IPR020846">
    <property type="entry name" value="MFS_dom"/>
</dbReference>